<dbReference type="NCBIfam" id="NF010925">
    <property type="entry name" value="PRK14345.1"/>
    <property type="match status" value="1"/>
</dbReference>
<organism evidence="11 12">
    <name type="scientific">Desulfosoma caldarium</name>
    <dbReference type="NCBI Taxonomy" id="610254"/>
    <lineage>
        <taxon>Bacteria</taxon>
        <taxon>Pseudomonadati</taxon>
        <taxon>Thermodesulfobacteriota</taxon>
        <taxon>Syntrophobacteria</taxon>
        <taxon>Syntrophobacterales</taxon>
        <taxon>Syntrophobacteraceae</taxon>
        <taxon>Desulfosoma</taxon>
    </lineage>
</organism>
<dbReference type="Pfam" id="PF21948">
    <property type="entry name" value="LplA-B_cat"/>
    <property type="match status" value="1"/>
</dbReference>
<evidence type="ECO:0000256" key="3">
    <source>
        <dbReference type="ARBA" id="ARBA00023315"/>
    </source>
</evidence>
<comment type="caution">
    <text evidence="11">The sequence shown here is derived from an EMBL/GenBank/DDBJ whole genome shotgun (WGS) entry which is preliminary data.</text>
</comment>
<reference evidence="11 12" key="1">
    <citation type="submission" date="2018-11" db="EMBL/GenBank/DDBJ databases">
        <title>Genomic Encyclopedia of Type Strains, Phase IV (KMG-IV): sequencing the most valuable type-strain genomes for metagenomic binning, comparative biology and taxonomic classification.</title>
        <authorList>
            <person name="Goeker M."/>
        </authorList>
    </citation>
    <scope>NUCLEOTIDE SEQUENCE [LARGE SCALE GENOMIC DNA]</scope>
    <source>
        <strain evidence="11 12">DSM 22027</strain>
    </source>
</reference>
<dbReference type="InterPro" id="IPR020605">
    <property type="entry name" value="Octanoyltransferase_CS"/>
</dbReference>
<evidence type="ECO:0000259" key="10">
    <source>
        <dbReference type="PROSITE" id="PS51733"/>
    </source>
</evidence>
<comment type="subcellular location">
    <subcellularLocation>
        <location evidence="5">Cytoplasm</location>
    </subcellularLocation>
</comment>
<evidence type="ECO:0000256" key="9">
    <source>
        <dbReference type="PIRSR" id="PIRSR016262-3"/>
    </source>
</evidence>
<evidence type="ECO:0000256" key="7">
    <source>
        <dbReference type="PIRSR" id="PIRSR016262-1"/>
    </source>
</evidence>
<dbReference type="AlphaFoldDB" id="A0A3N1UR71"/>
<dbReference type="InterPro" id="IPR000544">
    <property type="entry name" value="Octanoyltransferase"/>
</dbReference>
<dbReference type="PANTHER" id="PTHR10993:SF7">
    <property type="entry name" value="LIPOYLTRANSFERASE 2, MITOCHONDRIAL-RELATED"/>
    <property type="match status" value="1"/>
</dbReference>
<evidence type="ECO:0000256" key="6">
    <source>
        <dbReference type="PIRNR" id="PIRNR016262"/>
    </source>
</evidence>
<comment type="pathway">
    <text evidence="1 5 6">Protein modification; protein lipoylation via endogenous pathway; protein N(6)-(lipoyl)lysine from octanoyl-[acyl-carrier-protein]: step 1/2.</text>
</comment>
<dbReference type="EC" id="2.3.1.181" evidence="5 6"/>
<proteinExistence type="inferred from homology"/>
<keyword evidence="3 5" id="KW-0012">Acyltransferase</keyword>
<comment type="similarity">
    <text evidence="5 6">Belongs to the LipB family.</text>
</comment>
<dbReference type="HAMAP" id="MF_00013">
    <property type="entry name" value="LipB"/>
    <property type="match status" value="1"/>
</dbReference>
<feature type="binding site" evidence="5 8">
    <location>
        <begin position="175"/>
        <end position="177"/>
    </location>
    <ligand>
        <name>substrate</name>
    </ligand>
</feature>
<accession>A0A3N1UR71</accession>
<keyword evidence="12" id="KW-1185">Reference proteome</keyword>
<dbReference type="PIRSF" id="PIRSF016262">
    <property type="entry name" value="LPLase"/>
    <property type="match status" value="1"/>
</dbReference>
<comment type="catalytic activity">
    <reaction evidence="5 6">
        <text>octanoyl-[ACP] + L-lysyl-[protein] = N(6)-octanoyl-L-lysyl-[protein] + holo-[ACP] + H(+)</text>
        <dbReference type="Rhea" id="RHEA:17665"/>
        <dbReference type="Rhea" id="RHEA-COMP:9636"/>
        <dbReference type="Rhea" id="RHEA-COMP:9685"/>
        <dbReference type="Rhea" id="RHEA-COMP:9752"/>
        <dbReference type="Rhea" id="RHEA-COMP:9928"/>
        <dbReference type="ChEBI" id="CHEBI:15378"/>
        <dbReference type="ChEBI" id="CHEBI:29969"/>
        <dbReference type="ChEBI" id="CHEBI:64479"/>
        <dbReference type="ChEBI" id="CHEBI:78463"/>
        <dbReference type="ChEBI" id="CHEBI:78809"/>
        <dbReference type="EC" id="2.3.1.181"/>
    </reaction>
</comment>
<feature type="site" description="Lowers pKa of active site Cys" evidence="5 9">
    <location>
        <position position="159"/>
    </location>
</feature>
<dbReference type="GO" id="GO:0033819">
    <property type="term" value="F:lipoyl(octanoyl) transferase activity"/>
    <property type="evidence" value="ECO:0007669"/>
    <property type="project" value="UniProtKB-EC"/>
</dbReference>
<name>A0A3N1UR71_9BACT</name>
<evidence type="ECO:0000313" key="11">
    <source>
        <dbReference type="EMBL" id="ROQ91047.1"/>
    </source>
</evidence>
<sequence>MLEDARQLLWHKSRCDPMPRLWHLVDLGLFDYGLALRLQQACVEKRRLGILARDVLFLVEHPSVFTCGRQGGTEHLCVTQNFLKAQGISLFPVERGGSITYHGPGQLVAYPIVHLPSAGWKVVEWVTALEEIMIQTARRFGVKATRNPRNRGVWVGEKKLGSLGIAVRHGVSFHGLALNVTTSLEPFGWIRPCGLTDVAVTSLAVETQTVLSMTQVKEVFMDCAQSVLDVHFEPMDLSALHLDTGENLHAHA</sequence>
<evidence type="ECO:0000313" key="12">
    <source>
        <dbReference type="Proteomes" id="UP000276223"/>
    </source>
</evidence>
<comment type="miscellaneous">
    <text evidence="5">In the reaction, the free carboxyl group of octanoic acid is attached via an amide linkage to the epsilon-amino group of a specific lysine residue of lipoyl domains of lipoate-dependent enzymes.</text>
</comment>
<comment type="function">
    <text evidence="4 5 6">Catalyzes the transfer of endogenously produced octanoic acid from octanoyl-acyl-carrier-protein onto the lipoyl domains of lipoate-dependent enzymes. Lipoyl-ACP can also act as a substrate although octanoyl-ACP is likely to be the physiological substrate.</text>
</comment>
<dbReference type="PROSITE" id="PS01313">
    <property type="entry name" value="LIPB"/>
    <property type="match status" value="1"/>
</dbReference>
<dbReference type="GO" id="GO:0009249">
    <property type="term" value="P:protein lipoylation"/>
    <property type="evidence" value="ECO:0007669"/>
    <property type="project" value="InterPro"/>
</dbReference>
<dbReference type="CDD" id="cd16444">
    <property type="entry name" value="LipB"/>
    <property type="match status" value="1"/>
</dbReference>
<dbReference type="UniPathway" id="UPA00538">
    <property type="reaction ID" value="UER00592"/>
</dbReference>
<dbReference type="NCBIfam" id="TIGR00214">
    <property type="entry name" value="lipB"/>
    <property type="match status" value="1"/>
</dbReference>
<evidence type="ECO:0000256" key="2">
    <source>
        <dbReference type="ARBA" id="ARBA00022679"/>
    </source>
</evidence>
<keyword evidence="5" id="KW-0963">Cytoplasm</keyword>
<dbReference type="SUPFAM" id="SSF55681">
    <property type="entry name" value="Class II aaRS and biotin synthetases"/>
    <property type="match status" value="1"/>
</dbReference>
<dbReference type="GO" id="GO:0005737">
    <property type="term" value="C:cytoplasm"/>
    <property type="evidence" value="ECO:0007669"/>
    <property type="project" value="UniProtKB-SubCell"/>
</dbReference>
<feature type="binding site" evidence="5 8">
    <location>
        <begin position="162"/>
        <end position="164"/>
    </location>
    <ligand>
        <name>substrate</name>
    </ligand>
</feature>
<gene>
    <name evidence="5" type="primary">lipB</name>
    <name evidence="11" type="ORF">EDC27_2324</name>
</gene>
<dbReference type="Gene3D" id="3.30.930.10">
    <property type="entry name" value="Bira Bifunctional Protein, Domain 2"/>
    <property type="match status" value="1"/>
</dbReference>
<evidence type="ECO:0000256" key="5">
    <source>
        <dbReference type="HAMAP-Rule" id="MF_00013"/>
    </source>
</evidence>
<feature type="active site" description="Acyl-thioester intermediate" evidence="5 7">
    <location>
        <position position="193"/>
    </location>
</feature>
<protein>
    <recommendedName>
        <fullName evidence="5 6">Octanoyltransferase</fullName>
        <ecNumber evidence="5 6">2.3.1.181</ecNumber>
    </recommendedName>
    <alternativeName>
        <fullName evidence="5">Lipoate-protein ligase B</fullName>
    </alternativeName>
    <alternativeName>
        <fullName evidence="5">Lipoyl/octanoyl transferase</fullName>
    </alternativeName>
    <alternativeName>
        <fullName evidence="5">Octanoyl-[acyl-carrier-protein]-protein N-octanoyltransferase</fullName>
    </alternativeName>
</protein>
<feature type="binding site" evidence="5 8">
    <location>
        <begin position="95"/>
        <end position="102"/>
    </location>
    <ligand>
        <name>substrate</name>
    </ligand>
</feature>
<evidence type="ECO:0000256" key="1">
    <source>
        <dbReference type="ARBA" id="ARBA00004821"/>
    </source>
</evidence>
<dbReference type="EMBL" id="RJVA01000013">
    <property type="protein sequence ID" value="ROQ91047.1"/>
    <property type="molecule type" value="Genomic_DNA"/>
</dbReference>
<dbReference type="PANTHER" id="PTHR10993">
    <property type="entry name" value="OCTANOYLTRANSFERASE"/>
    <property type="match status" value="1"/>
</dbReference>
<evidence type="ECO:0000256" key="4">
    <source>
        <dbReference type="ARBA" id="ARBA00024732"/>
    </source>
</evidence>
<dbReference type="Proteomes" id="UP000276223">
    <property type="component" value="Unassembled WGS sequence"/>
</dbReference>
<feature type="domain" description="BPL/LPL catalytic" evidence="10">
    <location>
        <begin position="50"/>
        <end position="232"/>
    </location>
</feature>
<evidence type="ECO:0000256" key="8">
    <source>
        <dbReference type="PIRSR" id="PIRSR016262-2"/>
    </source>
</evidence>
<dbReference type="InterPro" id="IPR004143">
    <property type="entry name" value="BPL_LPL_catalytic"/>
</dbReference>
<keyword evidence="2 5" id="KW-0808">Transferase</keyword>
<dbReference type="PROSITE" id="PS51733">
    <property type="entry name" value="BPL_LPL_CATALYTIC"/>
    <property type="match status" value="1"/>
</dbReference>
<dbReference type="InterPro" id="IPR045864">
    <property type="entry name" value="aa-tRNA-synth_II/BPL/LPL"/>
</dbReference>